<gene>
    <name evidence="2" type="ORF">CVT26_002385</name>
</gene>
<dbReference type="Proteomes" id="UP000284706">
    <property type="component" value="Unassembled WGS sequence"/>
</dbReference>
<evidence type="ECO:0000313" key="2">
    <source>
        <dbReference type="EMBL" id="PPR04517.1"/>
    </source>
</evidence>
<dbReference type="EMBL" id="NHYE01000617">
    <property type="protein sequence ID" value="PPR04517.1"/>
    <property type="molecule type" value="Genomic_DNA"/>
</dbReference>
<dbReference type="OrthoDB" id="3256901at2759"/>
<dbReference type="InParanoid" id="A0A409YN53"/>
<reference evidence="2 3" key="1">
    <citation type="journal article" date="2018" name="Evol. Lett.">
        <title>Horizontal gene cluster transfer increased hallucinogenic mushroom diversity.</title>
        <authorList>
            <person name="Reynolds H.T."/>
            <person name="Vijayakumar V."/>
            <person name="Gluck-Thaler E."/>
            <person name="Korotkin H.B."/>
            <person name="Matheny P.B."/>
            <person name="Slot J.C."/>
        </authorList>
    </citation>
    <scope>NUCLEOTIDE SEQUENCE [LARGE SCALE GENOMIC DNA]</scope>
    <source>
        <strain evidence="2 3">SRW20</strain>
    </source>
</reference>
<proteinExistence type="predicted"/>
<protein>
    <submittedName>
        <fullName evidence="2">Uncharacterized protein</fullName>
    </submittedName>
</protein>
<dbReference type="AlphaFoldDB" id="A0A409YN53"/>
<dbReference type="STRING" id="231916.A0A409YN53"/>
<organism evidence="2 3">
    <name type="scientific">Gymnopilus dilepis</name>
    <dbReference type="NCBI Taxonomy" id="231916"/>
    <lineage>
        <taxon>Eukaryota</taxon>
        <taxon>Fungi</taxon>
        <taxon>Dikarya</taxon>
        <taxon>Basidiomycota</taxon>
        <taxon>Agaricomycotina</taxon>
        <taxon>Agaricomycetes</taxon>
        <taxon>Agaricomycetidae</taxon>
        <taxon>Agaricales</taxon>
        <taxon>Agaricineae</taxon>
        <taxon>Hymenogastraceae</taxon>
        <taxon>Gymnopilus</taxon>
    </lineage>
</organism>
<name>A0A409YN53_9AGAR</name>
<comment type="caution">
    <text evidence="2">The sequence shown here is derived from an EMBL/GenBank/DDBJ whole genome shotgun (WGS) entry which is preliminary data.</text>
</comment>
<evidence type="ECO:0000256" key="1">
    <source>
        <dbReference type="SAM" id="MobiDB-lite"/>
    </source>
</evidence>
<evidence type="ECO:0000313" key="3">
    <source>
        <dbReference type="Proteomes" id="UP000284706"/>
    </source>
</evidence>
<feature type="compositionally biased region" description="Polar residues" evidence="1">
    <location>
        <begin position="7"/>
        <end position="23"/>
    </location>
</feature>
<feature type="region of interest" description="Disordered" evidence="1">
    <location>
        <begin position="1"/>
        <end position="23"/>
    </location>
</feature>
<keyword evidence="3" id="KW-1185">Reference proteome</keyword>
<sequence>MEKKPRSQSTFPHSDGFTTRSKNANLKKVNTAVNATSKPGSTILTFSASNRRVATREVTRASSQKNQIVAFTQDSMIDMGEVERLYNHFQNLGMPSEITLESFKRFFDINTSHELRVTFRLLAKRLAGRQEVSKARACIASMREEHPAAKASRLTSKLKAPTIVARGQKSPGSDPDITTLLEEPTEIASAKRDSAYRGLGGVKKEYESAHTKMQALDSQKRLLEKGLEDRRRVSLFMKILERRESVRLQRLGEEGLGKVIRSLRAETGDAIRQFQKISTQSSTFKAPFFINTQDTARRIRSERRKAEAFKYKHTVEALANLHAYHIRCRKVETESREDVDKRLDAILSRLWPSKNSKGIQEMKVRLVEIAQRRVQAKMPFQANDRKLTRINLEKTQRRIEEKKGRIQEMINRAVALGWSCEENIDLLSTFRSETAGPLSVMLQDERKRVHGYVDALSARISSQSQPALTTKSGSEQAQPKTFEEQVRDLTGSSKVDVSEDVKSLVERTFHSEDLMRRTKLVVEPSEDVKDEFEEVLQAAAERNRKLLERKGKKADYGFEVAKEIRALLEGSKKLK</sequence>
<accession>A0A409YN53</accession>